<dbReference type="EMBL" id="AMZH03000251">
    <property type="protein sequence ID" value="RRT84694.1"/>
    <property type="molecule type" value="Genomic_DNA"/>
</dbReference>
<evidence type="ECO:0000313" key="2">
    <source>
        <dbReference type="Proteomes" id="UP000287651"/>
    </source>
</evidence>
<reference evidence="1 2" key="1">
    <citation type="journal article" date="2014" name="Agronomy (Basel)">
        <title>A Draft Genome Sequence for Ensete ventricosum, the Drought-Tolerant Tree Against Hunger.</title>
        <authorList>
            <person name="Harrison J."/>
            <person name="Moore K.A."/>
            <person name="Paszkiewicz K."/>
            <person name="Jones T."/>
            <person name="Grant M."/>
            <person name="Ambacheew D."/>
            <person name="Muzemil S."/>
            <person name="Studholme D.J."/>
        </authorList>
    </citation>
    <scope>NUCLEOTIDE SEQUENCE [LARGE SCALE GENOMIC DNA]</scope>
</reference>
<accession>A0A427B8A0</accession>
<gene>
    <name evidence="1" type="ORF">B296_00013651</name>
</gene>
<dbReference type="Proteomes" id="UP000287651">
    <property type="component" value="Unassembled WGS sequence"/>
</dbReference>
<evidence type="ECO:0008006" key="3">
    <source>
        <dbReference type="Google" id="ProtNLM"/>
    </source>
</evidence>
<organism evidence="1 2">
    <name type="scientific">Ensete ventricosum</name>
    <name type="common">Abyssinian banana</name>
    <name type="synonym">Musa ensete</name>
    <dbReference type="NCBI Taxonomy" id="4639"/>
    <lineage>
        <taxon>Eukaryota</taxon>
        <taxon>Viridiplantae</taxon>
        <taxon>Streptophyta</taxon>
        <taxon>Embryophyta</taxon>
        <taxon>Tracheophyta</taxon>
        <taxon>Spermatophyta</taxon>
        <taxon>Magnoliopsida</taxon>
        <taxon>Liliopsida</taxon>
        <taxon>Zingiberales</taxon>
        <taxon>Musaceae</taxon>
        <taxon>Ensete</taxon>
    </lineage>
</organism>
<comment type="caution">
    <text evidence="1">The sequence shown here is derived from an EMBL/GenBank/DDBJ whole genome shotgun (WGS) entry which is preliminary data.</text>
</comment>
<protein>
    <recommendedName>
        <fullName evidence="3">DEAD-box RNA helicase Q domain-containing protein</fullName>
    </recommendedName>
</protein>
<name>A0A427B8A0_ENSVE</name>
<evidence type="ECO:0000313" key="1">
    <source>
        <dbReference type="EMBL" id="RRT84694.1"/>
    </source>
</evidence>
<proteinExistence type="predicted"/>
<sequence>MNFLIRRSSSVAASASKRAVAALSSSGFSLLLPSFVSASSVPSSADGVVPFFRFAQQIEFCGSQRRGIHFSAGPLGFRATDVACAEFAVDDYYEEDRGGPEGVDKGLEIASLGISQDIVTQLANRGITKLFPIQV</sequence>
<dbReference type="AlphaFoldDB" id="A0A427B8A0"/>